<feature type="transmembrane region" description="Helical" evidence="6">
    <location>
        <begin position="7"/>
        <end position="24"/>
    </location>
</feature>
<sequence>MRSCWHVIFATAQVLVSSMLTFWLVEPKNFSVGVAATAVALSAFVVALPESTHLMSKRIAFGQFVNVYVGTVIHGAQTGVVIHPLGVASSTTLGALASVVAIFFPYPQHCP</sequence>
<dbReference type="GO" id="GO:0005886">
    <property type="term" value="C:plasma membrane"/>
    <property type="evidence" value="ECO:0007669"/>
    <property type="project" value="UniProtKB-SubCell"/>
</dbReference>
<keyword evidence="4 6" id="KW-1133">Transmembrane helix</keyword>
<comment type="subcellular location">
    <subcellularLocation>
        <location evidence="1">Cell membrane</location>
        <topology evidence="1">Multi-pass membrane protein</topology>
    </subcellularLocation>
</comment>
<evidence type="ECO:0000256" key="3">
    <source>
        <dbReference type="ARBA" id="ARBA00022692"/>
    </source>
</evidence>
<dbReference type="AlphaFoldDB" id="A0A540MSX4"/>
<evidence type="ECO:0000313" key="8">
    <source>
        <dbReference type="Proteomes" id="UP000315295"/>
    </source>
</evidence>
<comment type="caution">
    <text evidence="7">The sequence shown here is derived from an EMBL/GenBank/DDBJ whole genome shotgun (WGS) entry which is preliminary data.</text>
</comment>
<reference evidence="7 8" key="1">
    <citation type="journal article" date="2019" name="G3 (Bethesda)">
        <title>Sequencing of a Wild Apple (Malus baccata) Genome Unravels the Differences Between Cultivated and Wild Apple Species Regarding Disease Resistance and Cold Tolerance.</title>
        <authorList>
            <person name="Chen X."/>
        </authorList>
    </citation>
    <scope>NUCLEOTIDE SEQUENCE [LARGE SCALE GENOMIC DNA]</scope>
    <source>
        <strain evidence="8">cv. Shandingzi</strain>
        <tissue evidence="7">Leaves</tissue>
    </source>
</reference>
<keyword evidence="2" id="KW-1003">Cell membrane</keyword>
<gene>
    <name evidence="7" type="ORF">C1H46_012502</name>
</gene>
<evidence type="ECO:0000256" key="6">
    <source>
        <dbReference type="SAM" id="Phobius"/>
    </source>
</evidence>
<keyword evidence="5 6" id="KW-0472">Membrane</keyword>
<evidence type="ECO:0000313" key="7">
    <source>
        <dbReference type="EMBL" id="TQE01878.1"/>
    </source>
</evidence>
<dbReference type="PANTHER" id="PTHR30509:SF34">
    <property type="entry name" value="F3L24.34 PROTEIN"/>
    <property type="match status" value="1"/>
</dbReference>
<dbReference type="PANTHER" id="PTHR30509">
    <property type="entry name" value="P-HYDROXYBENZOIC ACID EFFLUX PUMP SUBUNIT-RELATED"/>
    <property type="match status" value="1"/>
</dbReference>
<evidence type="ECO:0000256" key="4">
    <source>
        <dbReference type="ARBA" id="ARBA00022989"/>
    </source>
</evidence>
<feature type="transmembrane region" description="Helical" evidence="6">
    <location>
        <begin position="30"/>
        <end position="48"/>
    </location>
</feature>
<organism evidence="7 8">
    <name type="scientific">Malus baccata</name>
    <name type="common">Siberian crab apple</name>
    <name type="synonym">Pyrus baccata</name>
    <dbReference type="NCBI Taxonomy" id="106549"/>
    <lineage>
        <taxon>Eukaryota</taxon>
        <taxon>Viridiplantae</taxon>
        <taxon>Streptophyta</taxon>
        <taxon>Embryophyta</taxon>
        <taxon>Tracheophyta</taxon>
        <taxon>Spermatophyta</taxon>
        <taxon>Magnoliopsida</taxon>
        <taxon>eudicotyledons</taxon>
        <taxon>Gunneridae</taxon>
        <taxon>Pentapetalae</taxon>
        <taxon>rosids</taxon>
        <taxon>fabids</taxon>
        <taxon>Rosales</taxon>
        <taxon>Rosaceae</taxon>
        <taxon>Amygdaloideae</taxon>
        <taxon>Maleae</taxon>
        <taxon>Malus</taxon>
    </lineage>
</organism>
<proteinExistence type="predicted"/>
<evidence type="ECO:0000256" key="2">
    <source>
        <dbReference type="ARBA" id="ARBA00022475"/>
    </source>
</evidence>
<keyword evidence="8" id="KW-1185">Reference proteome</keyword>
<dbReference type="EMBL" id="VIEB01000187">
    <property type="protein sequence ID" value="TQE01878.1"/>
    <property type="molecule type" value="Genomic_DNA"/>
</dbReference>
<dbReference type="STRING" id="106549.A0A540MSX4"/>
<name>A0A540MSX4_MALBA</name>
<evidence type="ECO:0000256" key="5">
    <source>
        <dbReference type="ARBA" id="ARBA00023136"/>
    </source>
</evidence>
<protein>
    <submittedName>
        <fullName evidence="7">Uncharacterized protein</fullName>
    </submittedName>
</protein>
<accession>A0A540MSX4</accession>
<evidence type="ECO:0000256" key="1">
    <source>
        <dbReference type="ARBA" id="ARBA00004651"/>
    </source>
</evidence>
<keyword evidence="3 6" id="KW-0812">Transmembrane</keyword>
<dbReference type="Proteomes" id="UP000315295">
    <property type="component" value="Unassembled WGS sequence"/>
</dbReference>